<evidence type="ECO:0000313" key="2">
    <source>
        <dbReference type="EMBL" id="SVB03342.1"/>
    </source>
</evidence>
<dbReference type="EMBL" id="UINC01026246">
    <property type="protein sequence ID" value="SVB03342.1"/>
    <property type="molecule type" value="Genomic_DNA"/>
</dbReference>
<feature type="compositionally biased region" description="Basic and acidic residues" evidence="1">
    <location>
        <begin position="160"/>
        <end position="169"/>
    </location>
</feature>
<gene>
    <name evidence="2" type="ORF">METZ01_LOCUS156196</name>
</gene>
<name>A0A382AQI0_9ZZZZ</name>
<dbReference type="Gene3D" id="1.10.10.1400">
    <property type="entry name" value="Terminase, small subunit, N-terminal DNA-binding domain, HTH motif"/>
    <property type="match status" value="1"/>
</dbReference>
<proteinExistence type="predicted"/>
<dbReference type="InterPro" id="IPR038713">
    <property type="entry name" value="Terminase_Gp1_N_sf"/>
</dbReference>
<protein>
    <recommendedName>
        <fullName evidence="3">Terminase small subunit</fullName>
    </recommendedName>
</protein>
<sequence length="177" mass="19969">MDNLPQKKKQGLPARLTIMQRKFAELLVFNEGHKFAYECAKDAGYEGDNATLRVKASQLQNPKYYPLVFKHIGELREETYKKYGISFGGHLAELAKIRDDAKKSRSFSAATNAEKARGAVGGLYIEQKIIRTGKIEDLSEDELNKRISTIVEDNTLLLDPKSKDKDPKDKKPKPVLS</sequence>
<organism evidence="2">
    <name type="scientific">marine metagenome</name>
    <dbReference type="NCBI Taxonomy" id="408172"/>
    <lineage>
        <taxon>unclassified sequences</taxon>
        <taxon>metagenomes</taxon>
        <taxon>ecological metagenomes</taxon>
    </lineage>
</organism>
<dbReference type="AlphaFoldDB" id="A0A382AQI0"/>
<evidence type="ECO:0000256" key="1">
    <source>
        <dbReference type="SAM" id="MobiDB-lite"/>
    </source>
</evidence>
<evidence type="ECO:0008006" key="3">
    <source>
        <dbReference type="Google" id="ProtNLM"/>
    </source>
</evidence>
<reference evidence="2" key="1">
    <citation type="submission" date="2018-05" db="EMBL/GenBank/DDBJ databases">
        <authorList>
            <person name="Lanie J.A."/>
            <person name="Ng W.-L."/>
            <person name="Kazmierczak K.M."/>
            <person name="Andrzejewski T.M."/>
            <person name="Davidsen T.M."/>
            <person name="Wayne K.J."/>
            <person name="Tettelin H."/>
            <person name="Glass J.I."/>
            <person name="Rusch D."/>
            <person name="Podicherti R."/>
            <person name="Tsui H.-C.T."/>
            <person name="Winkler M.E."/>
        </authorList>
    </citation>
    <scope>NUCLEOTIDE SEQUENCE</scope>
</reference>
<accession>A0A382AQI0</accession>
<feature type="region of interest" description="Disordered" evidence="1">
    <location>
        <begin position="158"/>
        <end position="177"/>
    </location>
</feature>